<reference evidence="2" key="1">
    <citation type="journal article" date="2019" name="Int. J. Syst. Evol. Microbiol.">
        <title>The Global Catalogue of Microorganisms (GCM) 10K type strain sequencing project: providing services to taxonomists for standard genome sequencing and annotation.</title>
        <authorList>
            <consortium name="The Broad Institute Genomics Platform"/>
            <consortium name="The Broad Institute Genome Sequencing Center for Infectious Disease"/>
            <person name="Wu L."/>
            <person name="Ma J."/>
        </authorList>
    </citation>
    <scope>NUCLEOTIDE SEQUENCE [LARGE SCALE GENOMIC DNA]</scope>
    <source>
        <strain evidence="2">CGMCC 4.7035</strain>
    </source>
</reference>
<name>A0ABV7SD27_9ACTN</name>
<protein>
    <submittedName>
        <fullName evidence="1">Uncharacterized protein</fullName>
    </submittedName>
</protein>
<evidence type="ECO:0000313" key="2">
    <source>
        <dbReference type="Proteomes" id="UP001595701"/>
    </source>
</evidence>
<accession>A0ABV7SD27</accession>
<evidence type="ECO:0000313" key="1">
    <source>
        <dbReference type="EMBL" id="MFC3573567.1"/>
    </source>
</evidence>
<keyword evidence="2" id="KW-1185">Reference proteome</keyword>
<comment type="caution">
    <text evidence="1">The sequence shown here is derived from an EMBL/GenBank/DDBJ whole genome shotgun (WGS) entry which is preliminary data.</text>
</comment>
<gene>
    <name evidence="1" type="ORF">ACFOZ0_09845</name>
</gene>
<dbReference type="RefSeq" id="WP_310763038.1">
    <property type="nucleotide sequence ID" value="NZ_JBHRWR010000008.1"/>
</dbReference>
<sequence length="124" mass="13159">MNDDELTKALSVVLRDLAAQCPVQPVVRDAEDGGITLYAPDASGWGVYVWPDSRPGARLAEIADRVQDWAVEALWAEGASAVWPPCPAHPDTHPLTATVVEGKAVWACPRSGVAVAFIGELGEL</sequence>
<proteinExistence type="predicted"/>
<dbReference type="Proteomes" id="UP001595701">
    <property type="component" value="Unassembled WGS sequence"/>
</dbReference>
<dbReference type="EMBL" id="JBHRWR010000008">
    <property type="protein sequence ID" value="MFC3573567.1"/>
    <property type="molecule type" value="Genomic_DNA"/>
</dbReference>
<organism evidence="1 2">
    <name type="scientific">Streptomyces yaanensis</name>
    <dbReference type="NCBI Taxonomy" id="1142239"/>
    <lineage>
        <taxon>Bacteria</taxon>
        <taxon>Bacillati</taxon>
        <taxon>Actinomycetota</taxon>
        <taxon>Actinomycetes</taxon>
        <taxon>Kitasatosporales</taxon>
        <taxon>Streptomycetaceae</taxon>
        <taxon>Streptomyces</taxon>
    </lineage>
</organism>